<gene>
    <name evidence="1" type="ORF">EDD18DRAFT_1465956</name>
</gene>
<organism evidence="1 2">
    <name type="scientific">Armillaria luteobubalina</name>
    <dbReference type="NCBI Taxonomy" id="153913"/>
    <lineage>
        <taxon>Eukaryota</taxon>
        <taxon>Fungi</taxon>
        <taxon>Dikarya</taxon>
        <taxon>Basidiomycota</taxon>
        <taxon>Agaricomycotina</taxon>
        <taxon>Agaricomycetes</taxon>
        <taxon>Agaricomycetidae</taxon>
        <taxon>Agaricales</taxon>
        <taxon>Marasmiineae</taxon>
        <taxon>Physalacriaceae</taxon>
        <taxon>Armillaria</taxon>
    </lineage>
</organism>
<protein>
    <recommendedName>
        <fullName evidence="3">F-box domain-containing protein</fullName>
    </recommendedName>
</protein>
<dbReference type="SUPFAM" id="SSF52047">
    <property type="entry name" value="RNI-like"/>
    <property type="match status" value="1"/>
</dbReference>
<evidence type="ECO:0000313" key="1">
    <source>
        <dbReference type="EMBL" id="KAK0489940.1"/>
    </source>
</evidence>
<dbReference type="InterPro" id="IPR032675">
    <property type="entry name" value="LRR_dom_sf"/>
</dbReference>
<comment type="caution">
    <text evidence="1">The sequence shown here is derived from an EMBL/GenBank/DDBJ whole genome shotgun (WGS) entry which is preliminary data.</text>
</comment>
<accession>A0AA39PSV9</accession>
<keyword evidence="2" id="KW-1185">Reference proteome</keyword>
<dbReference type="PANTHER" id="PTHR38926">
    <property type="entry name" value="F-BOX DOMAIN CONTAINING PROTEIN, EXPRESSED"/>
    <property type="match status" value="1"/>
</dbReference>
<sequence length="535" mass="59939">MSPKEVTLCQKCRSTFRVDDHTVPSSLVTDLRDGTQIRADAHAESIKQTLDGLQPKLCEYDAKIEALEETLAYLKKGRADLAHAISVYKTYLAPIRRLPVELLHKIFSEACAFVEFPINRAREIQSPSQIPFRIASVCSYWRDICLSSHRLWSIVFIDADDPDVSKSTRNLLSLYKQRSFSEPAHVGVSALSLYFRQELSNLDSNDSDHLMAHYTFLKTVFSSTPSLLNLSSCRSLFLEMGSEDIFLPSPNFASLERLDINGWIDEDYESDSLSTLFSKAPLLRELHLHGTTMLIQNFAFDCSRIDTLWLEKFDKGLLDTVELLSRFPQLDVLAFNGGRFGGITSTTTIPGVRVLQIWNGSVLASAASLLHALIFPDLRRLELLDGESGSPCLIATEDINAIVASLASASFLEDLRVEMIVIQDVDLIQILEATLNLTKVAIVEPCRHSEKFSITEKLLERLMDISGFLPKLEDLELVWAEDNAIQEGKVLDVIASRRGRLQSVLVGIRGGGELDGKTLRRIQGFRELGLTVRLY</sequence>
<proteinExistence type="predicted"/>
<dbReference type="Gene3D" id="1.20.1280.50">
    <property type="match status" value="1"/>
</dbReference>
<evidence type="ECO:0000313" key="2">
    <source>
        <dbReference type="Proteomes" id="UP001175228"/>
    </source>
</evidence>
<dbReference type="Gene3D" id="3.80.10.10">
    <property type="entry name" value="Ribonuclease Inhibitor"/>
    <property type="match status" value="1"/>
</dbReference>
<reference evidence="1" key="1">
    <citation type="submission" date="2023-06" db="EMBL/GenBank/DDBJ databases">
        <authorList>
            <consortium name="Lawrence Berkeley National Laboratory"/>
            <person name="Ahrendt S."/>
            <person name="Sahu N."/>
            <person name="Indic B."/>
            <person name="Wong-Bajracharya J."/>
            <person name="Merenyi Z."/>
            <person name="Ke H.-M."/>
            <person name="Monk M."/>
            <person name="Kocsube S."/>
            <person name="Drula E."/>
            <person name="Lipzen A."/>
            <person name="Balint B."/>
            <person name="Henrissat B."/>
            <person name="Andreopoulos B."/>
            <person name="Martin F.M."/>
            <person name="Harder C.B."/>
            <person name="Rigling D."/>
            <person name="Ford K.L."/>
            <person name="Foster G.D."/>
            <person name="Pangilinan J."/>
            <person name="Papanicolaou A."/>
            <person name="Barry K."/>
            <person name="LaButti K."/>
            <person name="Viragh M."/>
            <person name="Koriabine M."/>
            <person name="Yan M."/>
            <person name="Riley R."/>
            <person name="Champramary S."/>
            <person name="Plett K.L."/>
            <person name="Tsai I.J."/>
            <person name="Slot J."/>
            <person name="Sipos G."/>
            <person name="Plett J."/>
            <person name="Nagy L.G."/>
            <person name="Grigoriev I.V."/>
        </authorList>
    </citation>
    <scope>NUCLEOTIDE SEQUENCE</scope>
    <source>
        <strain evidence="1">HWK02</strain>
    </source>
</reference>
<dbReference type="EMBL" id="JAUEPU010000035">
    <property type="protein sequence ID" value="KAK0489940.1"/>
    <property type="molecule type" value="Genomic_DNA"/>
</dbReference>
<name>A0AA39PSV9_9AGAR</name>
<evidence type="ECO:0008006" key="3">
    <source>
        <dbReference type="Google" id="ProtNLM"/>
    </source>
</evidence>
<dbReference type="AlphaFoldDB" id="A0AA39PSV9"/>
<dbReference type="Proteomes" id="UP001175228">
    <property type="component" value="Unassembled WGS sequence"/>
</dbReference>
<dbReference type="PANTHER" id="PTHR38926:SF5">
    <property type="entry name" value="F-BOX AND LEUCINE-RICH REPEAT PROTEIN 6"/>
    <property type="match status" value="1"/>
</dbReference>